<comment type="similarity">
    <text evidence="1">Belongs to the metallo-dependent hydrolases superfamily.</text>
</comment>
<reference evidence="4" key="1">
    <citation type="journal article" date="2019" name="Int. J. Syst. Evol. Microbiol.">
        <title>The Global Catalogue of Microorganisms (GCM) 10K type strain sequencing project: providing services to taxonomists for standard genome sequencing and annotation.</title>
        <authorList>
            <consortium name="The Broad Institute Genomics Platform"/>
            <consortium name="The Broad Institute Genome Sequencing Center for Infectious Disease"/>
            <person name="Wu L."/>
            <person name="Ma J."/>
        </authorList>
    </citation>
    <scope>NUCLEOTIDE SEQUENCE [LARGE SCALE GENOMIC DNA]</scope>
    <source>
        <strain evidence="4">CECT 9128</strain>
    </source>
</reference>
<dbReference type="PANTHER" id="PTHR43569">
    <property type="entry name" value="AMIDOHYDROLASE"/>
    <property type="match status" value="1"/>
</dbReference>
<dbReference type="InterPro" id="IPR006680">
    <property type="entry name" value="Amidohydro-rel"/>
</dbReference>
<dbReference type="RefSeq" id="WP_290233496.1">
    <property type="nucleotide sequence ID" value="NZ_JAUFPZ010000002.1"/>
</dbReference>
<dbReference type="EMBL" id="JBHSAS010000006">
    <property type="protein sequence ID" value="MFC4027710.1"/>
    <property type="molecule type" value="Genomic_DNA"/>
</dbReference>
<gene>
    <name evidence="3" type="ORF">ACFOS1_09875</name>
</gene>
<protein>
    <submittedName>
        <fullName evidence="3">Amidohydrolase family protein</fullName>
    </submittedName>
</protein>
<evidence type="ECO:0000259" key="2">
    <source>
        <dbReference type="Pfam" id="PF04909"/>
    </source>
</evidence>
<keyword evidence="4" id="KW-1185">Reference proteome</keyword>
<comment type="caution">
    <text evidence="3">The sequence shown here is derived from an EMBL/GenBank/DDBJ whole genome shotgun (WGS) entry which is preliminary data.</text>
</comment>
<dbReference type="Gene3D" id="3.20.20.140">
    <property type="entry name" value="Metal-dependent hydrolases"/>
    <property type="match status" value="1"/>
</dbReference>
<feature type="domain" description="Amidohydrolase-related" evidence="2">
    <location>
        <begin position="3"/>
        <end position="275"/>
    </location>
</feature>
<dbReference type="Proteomes" id="UP001595793">
    <property type="component" value="Unassembled WGS sequence"/>
</dbReference>
<sequence length="275" mass="32389">MVIDTHQHFWKYELDKHAWIDENMKQIRRDFLPADLEPELKANGIDGCIAVQADQTEAENNFLIKLSKENKYIKGITGWVDFKSDKIEERLDYYSDFEIMKGFRHIVQGESDPNFLLRKDFSKGISNLEKHRFIYEILVFPYQLGSVLEFVRKFPNQLFIIDHIAKPYIKDGFMEGWKLLITEIAKSENVYCKISGMITEADYESWTFTQLQPYIDIVLDSFGTKRLMFGSDWPVCLVAGDYFTVKELADKTVIKFSEKEKENFWSTNAIQFYNL</sequence>
<dbReference type="InterPro" id="IPR032466">
    <property type="entry name" value="Metal_Hydrolase"/>
</dbReference>
<accession>A0ABV8H6F8</accession>
<organism evidence="3 4">
    <name type="scientific">Zunongwangia endophytica</name>
    <dbReference type="NCBI Taxonomy" id="1808945"/>
    <lineage>
        <taxon>Bacteria</taxon>
        <taxon>Pseudomonadati</taxon>
        <taxon>Bacteroidota</taxon>
        <taxon>Flavobacteriia</taxon>
        <taxon>Flavobacteriales</taxon>
        <taxon>Flavobacteriaceae</taxon>
        <taxon>Zunongwangia</taxon>
    </lineage>
</organism>
<proteinExistence type="inferred from homology"/>
<dbReference type="InterPro" id="IPR052350">
    <property type="entry name" value="Metallo-dep_Lactonases"/>
</dbReference>
<evidence type="ECO:0000256" key="1">
    <source>
        <dbReference type="ARBA" id="ARBA00038310"/>
    </source>
</evidence>
<dbReference type="SUPFAM" id="SSF51556">
    <property type="entry name" value="Metallo-dependent hydrolases"/>
    <property type="match status" value="1"/>
</dbReference>
<dbReference type="PANTHER" id="PTHR43569:SF2">
    <property type="entry name" value="AMIDOHYDROLASE-RELATED DOMAIN-CONTAINING PROTEIN"/>
    <property type="match status" value="1"/>
</dbReference>
<evidence type="ECO:0000313" key="4">
    <source>
        <dbReference type="Proteomes" id="UP001595793"/>
    </source>
</evidence>
<name>A0ABV8H6F8_9FLAO</name>
<evidence type="ECO:0000313" key="3">
    <source>
        <dbReference type="EMBL" id="MFC4027710.1"/>
    </source>
</evidence>
<dbReference type="Pfam" id="PF04909">
    <property type="entry name" value="Amidohydro_2"/>
    <property type="match status" value="1"/>
</dbReference>